<gene>
    <name evidence="2" type="ORF">LSH36_942g01045</name>
</gene>
<organism evidence="2 3">
    <name type="scientific">Paralvinella palmiformis</name>
    <dbReference type="NCBI Taxonomy" id="53620"/>
    <lineage>
        <taxon>Eukaryota</taxon>
        <taxon>Metazoa</taxon>
        <taxon>Spiralia</taxon>
        <taxon>Lophotrochozoa</taxon>
        <taxon>Annelida</taxon>
        <taxon>Polychaeta</taxon>
        <taxon>Sedentaria</taxon>
        <taxon>Canalipalpata</taxon>
        <taxon>Terebellida</taxon>
        <taxon>Terebelliformia</taxon>
        <taxon>Alvinellidae</taxon>
        <taxon>Paralvinella</taxon>
    </lineage>
</organism>
<reference evidence="2" key="1">
    <citation type="journal article" date="2023" name="Mol. Biol. Evol.">
        <title>Third-Generation Sequencing Reveals the Adaptive Role of the Epigenome in Three Deep-Sea Polychaetes.</title>
        <authorList>
            <person name="Perez M."/>
            <person name="Aroh O."/>
            <person name="Sun Y."/>
            <person name="Lan Y."/>
            <person name="Juniper S.K."/>
            <person name="Young C.R."/>
            <person name="Angers B."/>
            <person name="Qian P.Y."/>
        </authorList>
    </citation>
    <scope>NUCLEOTIDE SEQUENCE</scope>
    <source>
        <strain evidence="2">P08H-3</strain>
    </source>
</reference>
<feature type="region of interest" description="Disordered" evidence="1">
    <location>
        <begin position="250"/>
        <end position="280"/>
    </location>
</feature>
<accession>A0AAD9IXQ5</accession>
<evidence type="ECO:0000313" key="3">
    <source>
        <dbReference type="Proteomes" id="UP001208570"/>
    </source>
</evidence>
<sequence length="638" mass="71901">MSVKVHVKQKTGSSARDRFGWLSIEGADIPYITREAKGKFVPVKAVEMDILSCFPSVYPKEIAERPPLVCQYMKPEEVSILNNSCKQQGVTERFTDIDPVVRLSDFLDFFTIVKQAYPNVVIRKGSPTVCANDHDDGWVLISDAMVPYVTRRRSRFVPLNVIRGAAQLLVGVTVKDIRATDIEVTRLNDMCRNVGLVFTFQKNTLMVDLTLIVQTYPERTIHDLPKENPMEMINSVQLAGDGTDAQIKQTETHHPISPTSKADDCTGGHEATSQPSAGTLPEALINIDEEGQGQNQTISSKSVHHNESNHMAHSTNNNGLGVEEESPNRDVEPIKRESSSSNRSYINSLDTQISTVSPSVKHLPSVIKSTKQTSPIVIEPMECFGRMVSCLLRGKTNVAYALVEAVCRVYFPSCSLVDFIHFLELDLAITLYVLRRCEEEAFIEFYGIPTKHLRCNQLIKLQDLKDRMGWLQRRFGLVDEPDSGDEEVMNDDDEDLDTAWQMNFESDPADNECLSRTTNKESRSPVRIANGRSAVVMDRRFQILRSDSEVKENTPNSIEQIGKNKNLENTIMRILHEKRGIIGQHLSTESKTNIDQNLDCRDASRTTPHPRVHSVNKRKGAPPRKYLAMNHEKDYEDC</sequence>
<name>A0AAD9IXQ5_9ANNE</name>
<proteinExistence type="predicted"/>
<dbReference type="AlphaFoldDB" id="A0AAD9IXQ5"/>
<feature type="region of interest" description="Disordered" evidence="1">
    <location>
        <begin position="602"/>
        <end position="623"/>
    </location>
</feature>
<feature type="compositionally biased region" description="Basic residues" evidence="1">
    <location>
        <begin position="608"/>
        <end position="622"/>
    </location>
</feature>
<keyword evidence="3" id="KW-1185">Reference proteome</keyword>
<comment type="caution">
    <text evidence="2">The sequence shown here is derived from an EMBL/GenBank/DDBJ whole genome shotgun (WGS) entry which is preliminary data.</text>
</comment>
<evidence type="ECO:0000256" key="1">
    <source>
        <dbReference type="SAM" id="MobiDB-lite"/>
    </source>
</evidence>
<protein>
    <submittedName>
        <fullName evidence="2">Uncharacterized protein</fullName>
    </submittedName>
</protein>
<feature type="region of interest" description="Disordered" evidence="1">
    <location>
        <begin position="293"/>
        <end position="343"/>
    </location>
</feature>
<feature type="compositionally biased region" description="Basic and acidic residues" evidence="1">
    <location>
        <begin position="326"/>
        <end position="338"/>
    </location>
</feature>
<dbReference type="Proteomes" id="UP001208570">
    <property type="component" value="Unassembled WGS sequence"/>
</dbReference>
<dbReference type="EMBL" id="JAODUP010000942">
    <property type="protein sequence ID" value="KAK2142532.1"/>
    <property type="molecule type" value="Genomic_DNA"/>
</dbReference>
<evidence type="ECO:0000313" key="2">
    <source>
        <dbReference type="EMBL" id="KAK2142532.1"/>
    </source>
</evidence>